<name>A0A2T2YF39_9BACT</name>
<sequence>MATLNLLCAENLDIHLYQGDTLAAVLEFYNEADTPLPVIASTIQMVVKRNAGDTNVLFTFSVGNGLAVQGNQVRLVALGQLVRGEFYYDLRFTFQSGEIITYVMGTIRVV</sequence>
<gene>
    <name evidence="1" type="ORF">AHMF7605_11665</name>
</gene>
<proteinExistence type="predicted"/>
<organism evidence="1 2">
    <name type="scientific">Adhaeribacter arboris</name>
    <dbReference type="NCBI Taxonomy" id="2072846"/>
    <lineage>
        <taxon>Bacteria</taxon>
        <taxon>Pseudomonadati</taxon>
        <taxon>Bacteroidota</taxon>
        <taxon>Cytophagia</taxon>
        <taxon>Cytophagales</taxon>
        <taxon>Hymenobacteraceae</taxon>
        <taxon>Adhaeribacter</taxon>
    </lineage>
</organism>
<evidence type="ECO:0000313" key="2">
    <source>
        <dbReference type="Proteomes" id="UP000240357"/>
    </source>
</evidence>
<dbReference type="RefSeq" id="WP_106929496.1">
    <property type="nucleotide sequence ID" value="NZ_PYFT01000001.1"/>
</dbReference>
<protein>
    <submittedName>
        <fullName evidence="1">Uncharacterized protein</fullName>
    </submittedName>
</protein>
<reference evidence="1 2" key="1">
    <citation type="submission" date="2018-03" db="EMBL/GenBank/DDBJ databases">
        <title>Adhaeribacter sp. HMF7605 Genome sequencing and assembly.</title>
        <authorList>
            <person name="Kang H."/>
            <person name="Kang J."/>
            <person name="Cha I."/>
            <person name="Kim H."/>
            <person name="Joh K."/>
        </authorList>
    </citation>
    <scope>NUCLEOTIDE SEQUENCE [LARGE SCALE GENOMIC DNA]</scope>
    <source>
        <strain evidence="1 2">HMF7605</strain>
    </source>
</reference>
<evidence type="ECO:0000313" key="1">
    <source>
        <dbReference type="EMBL" id="PSR54129.1"/>
    </source>
</evidence>
<dbReference type="Proteomes" id="UP000240357">
    <property type="component" value="Unassembled WGS sequence"/>
</dbReference>
<comment type="caution">
    <text evidence="1">The sequence shown here is derived from an EMBL/GenBank/DDBJ whole genome shotgun (WGS) entry which is preliminary data.</text>
</comment>
<accession>A0A2T2YF39</accession>
<dbReference type="EMBL" id="PYFT01000001">
    <property type="protein sequence ID" value="PSR54129.1"/>
    <property type="molecule type" value="Genomic_DNA"/>
</dbReference>
<dbReference type="AlphaFoldDB" id="A0A2T2YF39"/>
<keyword evidence="2" id="KW-1185">Reference proteome</keyword>